<gene>
    <name evidence="1" type="ORF">F2Y87_20380</name>
</gene>
<dbReference type="RefSeq" id="WP_149947765.1">
    <property type="nucleotide sequence ID" value="NZ_CAXSKE010000012.1"/>
</dbReference>
<proteinExistence type="predicted"/>
<comment type="caution">
    <text evidence="1">The sequence shown here is derived from an EMBL/GenBank/DDBJ whole genome shotgun (WGS) entry which is preliminary data.</text>
</comment>
<protein>
    <submittedName>
        <fullName evidence="1">TIGR04150 pseudo-rSAM protein</fullName>
    </submittedName>
</protein>
<evidence type="ECO:0000313" key="2">
    <source>
        <dbReference type="Proteomes" id="UP000482653"/>
    </source>
</evidence>
<dbReference type="NCBIfam" id="TIGR04150">
    <property type="entry name" value="pseudo_rSAM_GG"/>
    <property type="match status" value="1"/>
</dbReference>
<dbReference type="Proteomes" id="UP000482653">
    <property type="component" value="Unassembled WGS sequence"/>
</dbReference>
<sequence>MNYWFYLEPYAFLFHNENKAVIYNTLNSAYLVCPNHPIIQQILVQWEDAANGYGVELNEDALNESVVKHFINDIRESFSGDCLEIDFKYAKPYIFKPTLFLNTDIRIKEDKNKTSLGERILQNLHEVTLFFPSSCIQSCAACSSYYRQMNHCTTCHEDALKIEDYIHLLHQFQVCGIQRVNLLAGGNPLQNRYTRNLSIDFTGSTFKKHLYLEYNFLNNEYIEFAQQTNSILEILVHSGDLNNQLAESMQKYQHDMVRWNLIVSAETDLEQLDRLILPENILIQIRPFYNGSNYNFFHDFVFFDLQDILVEPIDRKTIFRHKVLNDNFFGKLTIFPSGEVFANVNCSTIGNIQKSSLKELVYKELTELETWLKVRSKETPCKQCINKDLCPSISNYELVIGKNNLCNIQHR</sequence>
<reference evidence="1 2" key="1">
    <citation type="journal article" date="2019" name="Nat. Med.">
        <title>A library of human gut bacterial isolates paired with longitudinal multiomics data enables mechanistic microbiome research.</title>
        <authorList>
            <person name="Poyet M."/>
            <person name="Groussin M."/>
            <person name="Gibbons S.M."/>
            <person name="Avila-Pacheco J."/>
            <person name="Jiang X."/>
            <person name="Kearney S.M."/>
            <person name="Perrotta A.R."/>
            <person name="Berdy B."/>
            <person name="Zhao S."/>
            <person name="Lieberman T.D."/>
            <person name="Swanson P.K."/>
            <person name="Smith M."/>
            <person name="Roesemann S."/>
            <person name="Alexander J.E."/>
            <person name="Rich S.A."/>
            <person name="Livny J."/>
            <person name="Vlamakis H."/>
            <person name="Clish C."/>
            <person name="Bullock K."/>
            <person name="Deik A."/>
            <person name="Scott J."/>
            <person name="Pierce K.A."/>
            <person name="Xavier R.J."/>
            <person name="Alm E.J."/>
        </authorList>
    </citation>
    <scope>NUCLEOTIDE SEQUENCE [LARGE SCALE GENOMIC DNA]</scope>
    <source>
        <strain evidence="1 2">BIOML-A8</strain>
    </source>
</reference>
<dbReference type="AlphaFoldDB" id="A0A6L3JVV3"/>
<dbReference type="InterPro" id="IPR026418">
    <property type="entry name" value="Pseudo_rSAM"/>
</dbReference>
<name>A0A6L3JVV3_9BACE</name>
<accession>A0A6L3JVV3</accession>
<dbReference type="EMBL" id="VVYX01000028">
    <property type="protein sequence ID" value="KAA5415756.1"/>
    <property type="molecule type" value="Genomic_DNA"/>
</dbReference>
<evidence type="ECO:0000313" key="1">
    <source>
        <dbReference type="EMBL" id="KAA5415756.1"/>
    </source>
</evidence>
<organism evidence="1 2">
    <name type="scientific">Bacteroides cellulosilyticus</name>
    <dbReference type="NCBI Taxonomy" id="246787"/>
    <lineage>
        <taxon>Bacteria</taxon>
        <taxon>Pseudomonadati</taxon>
        <taxon>Bacteroidota</taxon>
        <taxon>Bacteroidia</taxon>
        <taxon>Bacteroidales</taxon>
        <taxon>Bacteroidaceae</taxon>
        <taxon>Bacteroides</taxon>
    </lineage>
</organism>